<dbReference type="RefSeq" id="WP_096467024.1">
    <property type="nucleotide sequence ID" value="NZ_AP017312.1"/>
</dbReference>
<dbReference type="InterPro" id="IPR000644">
    <property type="entry name" value="CBS_dom"/>
</dbReference>
<name>A0A0U5AZZ8_9BACL</name>
<protein>
    <submittedName>
        <fullName evidence="1">Magnesium transporter MgtE</fullName>
    </submittedName>
</protein>
<dbReference type="CDD" id="cd04606">
    <property type="entry name" value="CBS_pair_Mg_transporter"/>
    <property type="match status" value="1"/>
</dbReference>
<gene>
    <name evidence="1" type="primary">mgtE</name>
    <name evidence="1" type="ORF">CB4_03525</name>
</gene>
<organism evidence="1 2">
    <name type="scientific">Aneurinibacillus soli</name>
    <dbReference type="NCBI Taxonomy" id="1500254"/>
    <lineage>
        <taxon>Bacteria</taxon>
        <taxon>Bacillati</taxon>
        <taxon>Bacillota</taxon>
        <taxon>Bacilli</taxon>
        <taxon>Bacillales</taxon>
        <taxon>Paenibacillaceae</taxon>
        <taxon>Aneurinibacillus group</taxon>
        <taxon>Aneurinibacillus</taxon>
    </lineage>
</organism>
<dbReference type="PROSITE" id="PS51371">
    <property type="entry name" value="CBS"/>
    <property type="match status" value="2"/>
</dbReference>
<dbReference type="SUPFAM" id="SSF158791">
    <property type="entry name" value="MgtE N-terminal domain-like"/>
    <property type="match status" value="1"/>
</dbReference>
<dbReference type="Gene3D" id="1.25.60.10">
    <property type="entry name" value="MgtE N-terminal domain-like"/>
    <property type="match status" value="1"/>
</dbReference>
<dbReference type="SMART" id="SM00116">
    <property type="entry name" value="CBS"/>
    <property type="match status" value="2"/>
</dbReference>
<evidence type="ECO:0000313" key="2">
    <source>
        <dbReference type="Proteomes" id="UP000217696"/>
    </source>
</evidence>
<dbReference type="Proteomes" id="UP000217696">
    <property type="component" value="Chromosome"/>
</dbReference>
<evidence type="ECO:0000313" key="1">
    <source>
        <dbReference type="EMBL" id="BAU29338.1"/>
    </source>
</evidence>
<dbReference type="InterPro" id="IPR038076">
    <property type="entry name" value="MgtE_N_sf"/>
</dbReference>
<dbReference type="OrthoDB" id="9790355at2"/>
<dbReference type="Pfam" id="PF00571">
    <property type="entry name" value="CBS"/>
    <property type="match status" value="2"/>
</dbReference>
<dbReference type="InterPro" id="IPR046342">
    <property type="entry name" value="CBS_dom_sf"/>
</dbReference>
<dbReference type="GO" id="GO:0015095">
    <property type="term" value="F:magnesium ion transmembrane transporter activity"/>
    <property type="evidence" value="ECO:0007669"/>
    <property type="project" value="InterPro"/>
</dbReference>
<dbReference type="InterPro" id="IPR006668">
    <property type="entry name" value="Mg_transptr_MgtE_intracell_dom"/>
</dbReference>
<dbReference type="GO" id="GO:0016020">
    <property type="term" value="C:membrane"/>
    <property type="evidence" value="ECO:0007669"/>
    <property type="project" value="InterPro"/>
</dbReference>
<sequence length="257" mass="29932">MMKLREYKFREEYTYYMLQALKGQQKELFRQDFLELHPTDQMEFFIELDETKRKTIYRFLTPTEFGEIFKELEPAKQNQCFVELDKLYTLEMIDHMSSDDAADFLGLLSPKQVDFFLNRLEKETAEDIKQLLSYQVESAGSLMTTEFVSISVSDRVSDVFDYLRREGEEPETIYYLYVTDEQQQLVGVVSLRDLIVAKGDQQVQNIMSSHVITVSVDTNKQEVARIVKKYGLLAVPVVVAGEQLVGIITFDDILSYL</sequence>
<dbReference type="PANTHER" id="PTHR43773">
    <property type="entry name" value="MAGNESIUM TRANSPORTER MGTE"/>
    <property type="match status" value="1"/>
</dbReference>
<dbReference type="KEGG" id="asoc:CB4_03525"/>
<dbReference type="SMART" id="SM00924">
    <property type="entry name" value="MgtE_N"/>
    <property type="match status" value="1"/>
</dbReference>
<dbReference type="EMBL" id="AP017312">
    <property type="protein sequence ID" value="BAU29338.1"/>
    <property type="molecule type" value="Genomic_DNA"/>
</dbReference>
<dbReference type="AlphaFoldDB" id="A0A0U5AZZ8"/>
<dbReference type="PANTHER" id="PTHR43773:SF1">
    <property type="entry name" value="MAGNESIUM TRANSPORTER MGTE"/>
    <property type="match status" value="1"/>
</dbReference>
<dbReference type="InterPro" id="IPR006669">
    <property type="entry name" value="MgtE_transporter"/>
</dbReference>
<dbReference type="Gene3D" id="3.10.580.10">
    <property type="entry name" value="CBS-domain"/>
    <property type="match status" value="1"/>
</dbReference>
<proteinExistence type="predicted"/>
<dbReference type="Pfam" id="PF03448">
    <property type="entry name" value="MgtE_N"/>
    <property type="match status" value="1"/>
</dbReference>
<accession>A0A0U5AZZ8</accession>
<keyword evidence="2" id="KW-1185">Reference proteome</keyword>
<dbReference type="SUPFAM" id="SSF54631">
    <property type="entry name" value="CBS-domain pair"/>
    <property type="match status" value="1"/>
</dbReference>
<reference evidence="1 2" key="1">
    <citation type="submission" date="2015-12" db="EMBL/GenBank/DDBJ databases">
        <title>Genome sequence of Aneurinibacillus soli.</title>
        <authorList>
            <person name="Lee J.S."/>
            <person name="Lee K.C."/>
            <person name="Kim K.K."/>
            <person name="Lee B.W."/>
        </authorList>
    </citation>
    <scope>NUCLEOTIDE SEQUENCE [LARGE SCALE GENOMIC DNA]</scope>
    <source>
        <strain evidence="1 2">CB4</strain>
    </source>
</reference>